<dbReference type="PROSITE" id="PS50109">
    <property type="entry name" value="HIS_KIN"/>
    <property type="match status" value="1"/>
</dbReference>
<evidence type="ECO:0000259" key="8">
    <source>
        <dbReference type="PROSITE" id="PS50113"/>
    </source>
</evidence>
<keyword evidence="4" id="KW-0808">Transferase</keyword>
<dbReference type="PANTHER" id="PTHR43304">
    <property type="entry name" value="PHYTOCHROME-LIKE PROTEIN CPH1"/>
    <property type="match status" value="1"/>
</dbReference>
<dbReference type="InterPro" id="IPR036890">
    <property type="entry name" value="HATPase_C_sf"/>
</dbReference>
<gene>
    <name evidence="9" type="ORF">GRX66_09530</name>
</gene>
<dbReference type="InterPro" id="IPR000700">
    <property type="entry name" value="PAS-assoc_C"/>
</dbReference>
<dbReference type="InterPro" id="IPR052162">
    <property type="entry name" value="Sensor_kinase/Photoreceptor"/>
</dbReference>
<dbReference type="PROSITE" id="PS50112">
    <property type="entry name" value="PAS"/>
    <property type="match status" value="1"/>
</dbReference>
<evidence type="ECO:0000259" key="6">
    <source>
        <dbReference type="PROSITE" id="PS50109"/>
    </source>
</evidence>
<dbReference type="Gene3D" id="1.10.287.130">
    <property type="match status" value="1"/>
</dbReference>
<dbReference type="PANTHER" id="PTHR43304:SF1">
    <property type="entry name" value="PAC DOMAIN-CONTAINING PROTEIN"/>
    <property type="match status" value="1"/>
</dbReference>
<dbReference type="SMART" id="SM00388">
    <property type="entry name" value="HisKA"/>
    <property type="match status" value="1"/>
</dbReference>
<dbReference type="FunFam" id="3.30.565.10:FF:000006">
    <property type="entry name" value="Sensor histidine kinase WalK"/>
    <property type="match status" value="1"/>
</dbReference>
<sequence>MEHDKSGEDRVAPDDLDLLIQLTEYTNDCLWMFTADWEELVFANSAYENIFGNSVAELEEDPTNFVEAVHPDDRQRVMDSMAKLSNGENADLEFRVNANTGYETWAWVQANPMKNESGDVEYVAGYTRDITERKEYQHKLEQHREDLEQSNESLREFAYIASHDLQEPLRMVSSYVELLDQEYGEQFDDEAEEYMEFAINGAQRMKQMINSLLAYSRVHTDAEEFDEADANEVFETSCQDLKLLIEDHDAEVSVDDLPVVRADRDQLGQVFQNLVKNAIEHASEDGTPSIEVTATERDDVHEFAVSDNGPGVPTSEQEDIFKIFRQGASASSTANTGIGLAITQRIVQRHGGEIWVESESDDGATFRFTIPKTAQSPVTEGAHP</sequence>
<dbReference type="Pfam" id="PF00512">
    <property type="entry name" value="HisKA"/>
    <property type="match status" value="1"/>
</dbReference>
<dbReference type="InterPro" id="IPR001610">
    <property type="entry name" value="PAC"/>
</dbReference>
<dbReference type="CDD" id="cd00082">
    <property type="entry name" value="HisKA"/>
    <property type="match status" value="1"/>
</dbReference>
<dbReference type="SUPFAM" id="SSF47384">
    <property type="entry name" value="Homodimeric domain of signal transducing histidine kinase"/>
    <property type="match status" value="1"/>
</dbReference>
<evidence type="ECO:0000256" key="1">
    <source>
        <dbReference type="ARBA" id="ARBA00000085"/>
    </source>
</evidence>
<dbReference type="InterPro" id="IPR003661">
    <property type="entry name" value="HisK_dim/P_dom"/>
</dbReference>
<dbReference type="InterPro" id="IPR000014">
    <property type="entry name" value="PAS"/>
</dbReference>
<dbReference type="EC" id="2.7.13.3" evidence="2"/>
<dbReference type="NCBIfam" id="TIGR00229">
    <property type="entry name" value="sensory_box"/>
    <property type="match status" value="1"/>
</dbReference>
<proteinExistence type="predicted"/>
<protein>
    <recommendedName>
        <fullName evidence="2">histidine kinase</fullName>
        <ecNumber evidence="2">2.7.13.3</ecNumber>
    </recommendedName>
</protein>
<dbReference type="InterPro" id="IPR004358">
    <property type="entry name" value="Sig_transdc_His_kin-like_C"/>
</dbReference>
<keyword evidence="3" id="KW-0597">Phosphoprotein</keyword>
<dbReference type="CDD" id="cd00130">
    <property type="entry name" value="PAS"/>
    <property type="match status" value="1"/>
</dbReference>
<dbReference type="Proteomes" id="UP000471521">
    <property type="component" value="Unassembled WGS sequence"/>
</dbReference>
<evidence type="ECO:0000256" key="5">
    <source>
        <dbReference type="ARBA" id="ARBA00022777"/>
    </source>
</evidence>
<dbReference type="InterPro" id="IPR036097">
    <property type="entry name" value="HisK_dim/P_sf"/>
</dbReference>
<dbReference type="InterPro" id="IPR035965">
    <property type="entry name" value="PAS-like_dom_sf"/>
</dbReference>
<dbReference type="Gene3D" id="3.30.450.20">
    <property type="entry name" value="PAS domain"/>
    <property type="match status" value="1"/>
</dbReference>
<organism evidence="9 10">
    <name type="scientific">Halobacterium bonnevillei</name>
    <dbReference type="NCBI Taxonomy" id="2692200"/>
    <lineage>
        <taxon>Archaea</taxon>
        <taxon>Methanobacteriati</taxon>
        <taxon>Methanobacteriota</taxon>
        <taxon>Stenosarchaea group</taxon>
        <taxon>Halobacteria</taxon>
        <taxon>Halobacteriales</taxon>
        <taxon>Halobacteriaceae</taxon>
        <taxon>Halobacterium</taxon>
    </lineage>
</organism>
<dbReference type="SUPFAM" id="SSF55785">
    <property type="entry name" value="PYP-like sensor domain (PAS domain)"/>
    <property type="match status" value="1"/>
</dbReference>
<evidence type="ECO:0000313" key="9">
    <source>
        <dbReference type="EMBL" id="MXR20831.1"/>
    </source>
</evidence>
<dbReference type="PROSITE" id="PS50113">
    <property type="entry name" value="PAC"/>
    <property type="match status" value="1"/>
</dbReference>
<dbReference type="InterPro" id="IPR003594">
    <property type="entry name" value="HATPase_dom"/>
</dbReference>
<keyword evidence="10" id="KW-1185">Reference proteome</keyword>
<dbReference type="PRINTS" id="PR00344">
    <property type="entry name" value="BCTRLSENSOR"/>
</dbReference>
<evidence type="ECO:0000256" key="4">
    <source>
        <dbReference type="ARBA" id="ARBA00022679"/>
    </source>
</evidence>
<feature type="domain" description="PAS" evidence="7">
    <location>
        <begin position="15"/>
        <end position="88"/>
    </location>
</feature>
<dbReference type="Gene3D" id="3.30.565.10">
    <property type="entry name" value="Histidine kinase-like ATPase, C-terminal domain"/>
    <property type="match status" value="1"/>
</dbReference>
<dbReference type="EMBL" id="WUUU01000065">
    <property type="protein sequence ID" value="MXR20831.1"/>
    <property type="molecule type" value="Genomic_DNA"/>
</dbReference>
<evidence type="ECO:0000259" key="7">
    <source>
        <dbReference type="PROSITE" id="PS50112"/>
    </source>
</evidence>
<evidence type="ECO:0000256" key="2">
    <source>
        <dbReference type="ARBA" id="ARBA00012438"/>
    </source>
</evidence>
<dbReference type="GO" id="GO:0000155">
    <property type="term" value="F:phosphorelay sensor kinase activity"/>
    <property type="evidence" value="ECO:0007669"/>
    <property type="project" value="InterPro"/>
</dbReference>
<comment type="catalytic activity">
    <reaction evidence="1">
        <text>ATP + protein L-histidine = ADP + protein N-phospho-L-histidine.</text>
        <dbReference type="EC" id="2.7.13.3"/>
    </reaction>
</comment>
<dbReference type="Pfam" id="PF08447">
    <property type="entry name" value="PAS_3"/>
    <property type="match status" value="1"/>
</dbReference>
<dbReference type="InterPro" id="IPR005467">
    <property type="entry name" value="His_kinase_dom"/>
</dbReference>
<dbReference type="SMART" id="SM00086">
    <property type="entry name" value="PAC"/>
    <property type="match status" value="1"/>
</dbReference>
<evidence type="ECO:0000313" key="10">
    <source>
        <dbReference type="Proteomes" id="UP000471521"/>
    </source>
</evidence>
<keyword evidence="5" id="KW-0418">Kinase</keyword>
<dbReference type="InterPro" id="IPR013655">
    <property type="entry name" value="PAS_fold_3"/>
</dbReference>
<feature type="domain" description="Histidine kinase" evidence="6">
    <location>
        <begin position="160"/>
        <end position="374"/>
    </location>
</feature>
<dbReference type="Pfam" id="PF02518">
    <property type="entry name" value="HATPase_c"/>
    <property type="match status" value="1"/>
</dbReference>
<dbReference type="SUPFAM" id="SSF55874">
    <property type="entry name" value="ATPase domain of HSP90 chaperone/DNA topoisomerase II/histidine kinase"/>
    <property type="match status" value="1"/>
</dbReference>
<dbReference type="AlphaFoldDB" id="A0A6B0SMC4"/>
<dbReference type="SMART" id="SM00387">
    <property type="entry name" value="HATPase_c"/>
    <property type="match status" value="1"/>
</dbReference>
<name>A0A6B0SMC4_9EURY</name>
<accession>A0A6B0SMC4</accession>
<feature type="domain" description="PAC" evidence="8">
    <location>
        <begin position="90"/>
        <end position="142"/>
    </location>
</feature>
<reference evidence="9 10" key="1">
    <citation type="submission" date="2019-12" db="EMBL/GenBank/DDBJ databases">
        <title>Isolation and characterization of three novel carbon monoxide-oxidizing members of Halobacteria from salione crusts and soils.</title>
        <authorList>
            <person name="Myers M.R."/>
            <person name="King G.M."/>
        </authorList>
    </citation>
    <scope>NUCLEOTIDE SEQUENCE [LARGE SCALE GENOMIC DNA]</scope>
    <source>
        <strain evidence="9 10">PCN9</strain>
    </source>
</reference>
<evidence type="ECO:0000256" key="3">
    <source>
        <dbReference type="ARBA" id="ARBA00022553"/>
    </source>
</evidence>
<comment type="caution">
    <text evidence="9">The sequence shown here is derived from an EMBL/GenBank/DDBJ whole genome shotgun (WGS) entry which is preliminary data.</text>
</comment>